<evidence type="ECO:0000313" key="5">
    <source>
        <dbReference type="Proteomes" id="UP001209878"/>
    </source>
</evidence>
<feature type="region of interest" description="Disordered" evidence="1">
    <location>
        <begin position="105"/>
        <end position="147"/>
    </location>
</feature>
<evidence type="ECO:0000256" key="2">
    <source>
        <dbReference type="SAM" id="Phobius"/>
    </source>
</evidence>
<accession>A0AAD9UKB0</accession>
<evidence type="ECO:0000313" key="4">
    <source>
        <dbReference type="EMBL" id="KAK2192683.1"/>
    </source>
</evidence>
<proteinExistence type="predicted"/>
<dbReference type="AlphaFoldDB" id="A0AAD9UKB0"/>
<dbReference type="Proteomes" id="UP001209878">
    <property type="component" value="Unassembled WGS sequence"/>
</dbReference>
<keyword evidence="3" id="KW-0732">Signal</keyword>
<keyword evidence="2" id="KW-0812">Transmembrane</keyword>
<keyword evidence="2" id="KW-0472">Membrane</keyword>
<gene>
    <name evidence="4" type="ORF">NP493_25g04027</name>
</gene>
<sequence length="182" mass="19640">MTAPLYKRSVCVLWITLCLFQVCQANCDEGSCLRMHPGWGSWYVWMGIAFILVCCCGTIASWCRHLKSKQRPGSVPGIAGITTVHVTSTSGAMLGVPDICSVPVDTTKSSTQPEPEAAARAPDMTVPGVAAKKPHREDEAADDVPPPAYCDVYPSPPLYCEVPPLPTYEEARDTSNPSVSRL</sequence>
<comment type="caution">
    <text evidence="4">The sequence shown here is derived from an EMBL/GenBank/DDBJ whole genome shotgun (WGS) entry which is preliminary data.</text>
</comment>
<organism evidence="4 5">
    <name type="scientific">Ridgeia piscesae</name>
    <name type="common">Tubeworm</name>
    <dbReference type="NCBI Taxonomy" id="27915"/>
    <lineage>
        <taxon>Eukaryota</taxon>
        <taxon>Metazoa</taxon>
        <taxon>Spiralia</taxon>
        <taxon>Lophotrochozoa</taxon>
        <taxon>Annelida</taxon>
        <taxon>Polychaeta</taxon>
        <taxon>Sedentaria</taxon>
        <taxon>Canalipalpata</taxon>
        <taxon>Sabellida</taxon>
        <taxon>Siboglinidae</taxon>
        <taxon>Ridgeia</taxon>
    </lineage>
</organism>
<keyword evidence="5" id="KW-1185">Reference proteome</keyword>
<feature type="chain" id="PRO_5042071585" evidence="3">
    <location>
        <begin position="26"/>
        <end position="182"/>
    </location>
</feature>
<feature type="transmembrane region" description="Helical" evidence="2">
    <location>
        <begin position="41"/>
        <end position="63"/>
    </location>
</feature>
<evidence type="ECO:0000256" key="1">
    <source>
        <dbReference type="SAM" id="MobiDB-lite"/>
    </source>
</evidence>
<dbReference type="EMBL" id="JAODUO010000025">
    <property type="protein sequence ID" value="KAK2192683.1"/>
    <property type="molecule type" value="Genomic_DNA"/>
</dbReference>
<feature type="signal peptide" evidence="3">
    <location>
        <begin position="1"/>
        <end position="25"/>
    </location>
</feature>
<protein>
    <submittedName>
        <fullName evidence="4">Uncharacterized protein</fullName>
    </submittedName>
</protein>
<name>A0AAD9UKB0_RIDPI</name>
<keyword evidence="2" id="KW-1133">Transmembrane helix</keyword>
<reference evidence="4" key="1">
    <citation type="journal article" date="2023" name="Mol. Biol. Evol.">
        <title>Third-Generation Sequencing Reveals the Adaptive Role of the Epigenome in Three Deep-Sea Polychaetes.</title>
        <authorList>
            <person name="Perez M."/>
            <person name="Aroh O."/>
            <person name="Sun Y."/>
            <person name="Lan Y."/>
            <person name="Juniper S.K."/>
            <person name="Young C.R."/>
            <person name="Angers B."/>
            <person name="Qian P.Y."/>
        </authorList>
    </citation>
    <scope>NUCLEOTIDE SEQUENCE</scope>
    <source>
        <strain evidence="4">R07B-5</strain>
    </source>
</reference>
<evidence type="ECO:0000256" key="3">
    <source>
        <dbReference type="SAM" id="SignalP"/>
    </source>
</evidence>